<dbReference type="InterPro" id="IPR045378">
    <property type="entry name" value="LNT_N"/>
</dbReference>
<dbReference type="NCBIfam" id="TIGR00546">
    <property type="entry name" value="lnt"/>
    <property type="match status" value="1"/>
</dbReference>
<comment type="pathway">
    <text evidence="9">Protein modification; lipoprotein biosynthesis (N-acyl transfer).</text>
</comment>
<keyword evidence="7 9" id="KW-0472">Membrane</keyword>
<comment type="caution">
    <text evidence="9">Lacks conserved residue(s) required for the propagation of feature annotation.</text>
</comment>
<evidence type="ECO:0000256" key="6">
    <source>
        <dbReference type="ARBA" id="ARBA00022989"/>
    </source>
</evidence>
<dbReference type="PANTHER" id="PTHR38686:SF1">
    <property type="entry name" value="APOLIPOPROTEIN N-ACYLTRANSFERASE"/>
    <property type="match status" value="1"/>
</dbReference>
<dbReference type="InterPro" id="IPR004563">
    <property type="entry name" value="Apolipo_AcylTrfase"/>
</dbReference>
<dbReference type="STRING" id="1194090.SAMN05443144_10559"/>
<accession>A0A1M4YGN8</accession>
<proteinExistence type="inferred from homology"/>
<dbReference type="GO" id="GO:0042158">
    <property type="term" value="P:lipoprotein biosynthetic process"/>
    <property type="evidence" value="ECO:0007669"/>
    <property type="project" value="UniProtKB-UniRule"/>
</dbReference>
<evidence type="ECO:0000256" key="7">
    <source>
        <dbReference type="ARBA" id="ARBA00023136"/>
    </source>
</evidence>
<evidence type="ECO:0000256" key="1">
    <source>
        <dbReference type="ARBA" id="ARBA00004651"/>
    </source>
</evidence>
<dbReference type="GO" id="GO:0016410">
    <property type="term" value="F:N-acyltransferase activity"/>
    <property type="evidence" value="ECO:0007669"/>
    <property type="project" value="UniProtKB-UniRule"/>
</dbReference>
<dbReference type="EC" id="2.3.1.269" evidence="9"/>
<reference evidence="11 12" key="1">
    <citation type="submission" date="2016-11" db="EMBL/GenBank/DDBJ databases">
        <authorList>
            <person name="Jaros S."/>
            <person name="Januszkiewicz K."/>
            <person name="Wedrychowicz H."/>
        </authorList>
    </citation>
    <scope>NUCLEOTIDE SEQUENCE [LARGE SCALE GENOMIC DNA]</scope>
    <source>
        <strain evidence="11 12">DSM 21986</strain>
    </source>
</reference>
<evidence type="ECO:0000259" key="10">
    <source>
        <dbReference type="PROSITE" id="PS50263"/>
    </source>
</evidence>
<keyword evidence="5 9" id="KW-0812">Transmembrane</keyword>
<evidence type="ECO:0000256" key="5">
    <source>
        <dbReference type="ARBA" id="ARBA00022692"/>
    </source>
</evidence>
<keyword evidence="11" id="KW-0449">Lipoprotein</keyword>
<name>A0A1M4YGN8_9BACT</name>
<dbReference type="GO" id="GO:0005886">
    <property type="term" value="C:plasma membrane"/>
    <property type="evidence" value="ECO:0007669"/>
    <property type="project" value="UniProtKB-SubCell"/>
</dbReference>
<dbReference type="CDD" id="cd07571">
    <property type="entry name" value="ALP_N-acyl_transferase"/>
    <property type="match status" value="1"/>
</dbReference>
<comment type="similarity">
    <text evidence="2 9">Belongs to the CN hydrolase family. Apolipoprotein N-acyltransferase subfamily.</text>
</comment>
<gene>
    <name evidence="9" type="primary">lnt</name>
    <name evidence="11" type="ORF">SAMN05443144_10559</name>
</gene>
<dbReference type="Pfam" id="PF20154">
    <property type="entry name" value="LNT_N"/>
    <property type="match status" value="1"/>
</dbReference>
<evidence type="ECO:0000256" key="4">
    <source>
        <dbReference type="ARBA" id="ARBA00022679"/>
    </source>
</evidence>
<evidence type="ECO:0000256" key="2">
    <source>
        <dbReference type="ARBA" id="ARBA00010065"/>
    </source>
</evidence>
<feature type="transmembrane region" description="Helical" evidence="9">
    <location>
        <begin position="504"/>
        <end position="522"/>
    </location>
</feature>
<comment type="catalytic activity">
    <reaction evidence="9">
        <text>N-terminal S-1,2-diacyl-sn-glyceryl-L-cysteinyl-[lipoprotein] + a glycerophospholipid = N-acyl-S-1,2-diacyl-sn-glyceryl-L-cysteinyl-[lipoprotein] + a 2-acyl-sn-glycero-3-phospholipid + H(+)</text>
        <dbReference type="Rhea" id="RHEA:48228"/>
        <dbReference type="Rhea" id="RHEA-COMP:14681"/>
        <dbReference type="Rhea" id="RHEA-COMP:14684"/>
        <dbReference type="ChEBI" id="CHEBI:15378"/>
        <dbReference type="ChEBI" id="CHEBI:136912"/>
        <dbReference type="ChEBI" id="CHEBI:140656"/>
        <dbReference type="ChEBI" id="CHEBI:140657"/>
        <dbReference type="ChEBI" id="CHEBI:140660"/>
        <dbReference type="EC" id="2.3.1.269"/>
    </reaction>
</comment>
<evidence type="ECO:0000256" key="9">
    <source>
        <dbReference type="HAMAP-Rule" id="MF_01148"/>
    </source>
</evidence>
<dbReference type="Pfam" id="PF00795">
    <property type="entry name" value="CN_hydrolase"/>
    <property type="match status" value="1"/>
</dbReference>
<dbReference type="InterPro" id="IPR003010">
    <property type="entry name" value="C-N_Hydrolase"/>
</dbReference>
<dbReference type="RefSeq" id="WP_073060769.1">
    <property type="nucleotide sequence ID" value="NZ_FQUS01000005.1"/>
</dbReference>
<evidence type="ECO:0000313" key="11">
    <source>
        <dbReference type="EMBL" id="SHF04901.1"/>
    </source>
</evidence>
<comment type="function">
    <text evidence="9">Catalyzes the phospholipid dependent N-acylation of the N-terminal cysteine of apolipoprotein, the last step in lipoprotein maturation.</text>
</comment>
<feature type="transmembrane region" description="Helical" evidence="9">
    <location>
        <begin position="7"/>
        <end position="24"/>
    </location>
</feature>
<dbReference type="AlphaFoldDB" id="A0A1M4YGN8"/>
<keyword evidence="8 9" id="KW-0012">Acyltransferase</keyword>
<comment type="subcellular location">
    <subcellularLocation>
        <location evidence="1 9">Cell membrane</location>
        <topology evidence="1 9">Multi-pass membrane protein</topology>
    </subcellularLocation>
</comment>
<evidence type="ECO:0000313" key="12">
    <source>
        <dbReference type="Proteomes" id="UP000184041"/>
    </source>
</evidence>
<dbReference type="HAMAP" id="MF_01148">
    <property type="entry name" value="Lnt"/>
    <property type="match status" value="1"/>
</dbReference>
<sequence length="535" mass="60289">MKRILDRFWNTQWTLTLAAGLLLGLSYPPFPLPFLIFPAFLCIFRIIDLSSSAREAAYWAYPGFLLWNLIATYWLMLATLAGGMAAILANAAVMTIPVMAQYHCQRSGLSPWLTALLQASCWVGFEYLHHHWDLAWPWLTAANAWANVPQLIQYISLTGFWGVSFWILFTAGLAYQAIIHTSCRTVIPLGTLFFSFPLLSLAMLWTGPSADRETEATHEVVVVQPNFDSYERFGGFATTARATDHLLRLSDSLRTPGTDLVVWPENAVQANIFNRNRSGGEPRSTKRLLSQKARDWDVTLLAGSTYIEFYNSGNAPPLPNYDSQNRPYLPFNAALHFQPDQSMQVYRKHNLVPIVERIPFVHFLHAVDVFGWVNWSQIQGYGKGMQAKQFAVEDTKTPALICYDSVYPSWIRTFVQQGAGYLTIITNDGWWGDTSGHAQHFAYARLRAIEFDRWIVRSANNGISGIIDADGFVKVQTSYGETTAFRHDVPVLTSRTLYARFGDWLPVGLLLLAFAGLGYVFLTDNRQKNSNANPA</sequence>
<dbReference type="PANTHER" id="PTHR38686">
    <property type="entry name" value="APOLIPOPROTEIN N-ACYLTRANSFERASE"/>
    <property type="match status" value="1"/>
</dbReference>
<dbReference type="Proteomes" id="UP000184041">
    <property type="component" value="Unassembled WGS sequence"/>
</dbReference>
<keyword evidence="4 9" id="KW-0808">Transferase</keyword>
<keyword evidence="12" id="KW-1185">Reference proteome</keyword>
<dbReference type="UniPathway" id="UPA00666"/>
<keyword evidence="6 9" id="KW-1133">Transmembrane helix</keyword>
<evidence type="ECO:0000256" key="3">
    <source>
        <dbReference type="ARBA" id="ARBA00022475"/>
    </source>
</evidence>
<feature type="transmembrane region" description="Helical" evidence="9">
    <location>
        <begin position="112"/>
        <end position="132"/>
    </location>
</feature>
<dbReference type="Gene3D" id="3.60.110.10">
    <property type="entry name" value="Carbon-nitrogen hydrolase"/>
    <property type="match status" value="1"/>
</dbReference>
<feature type="domain" description="CN hydrolase" evidence="10">
    <location>
        <begin position="218"/>
        <end position="491"/>
    </location>
</feature>
<keyword evidence="3 9" id="KW-1003">Cell membrane</keyword>
<protein>
    <recommendedName>
        <fullName evidence="9">Apolipoprotein N-acyltransferase</fullName>
        <shortName evidence="9">ALP N-acyltransferase</shortName>
        <ecNumber evidence="9">2.3.1.269</ecNumber>
    </recommendedName>
</protein>
<dbReference type="SUPFAM" id="SSF56317">
    <property type="entry name" value="Carbon-nitrogen hydrolase"/>
    <property type="match status" value="1"/>
</dbReference>
<dbReference type="EMBL" id="FQUS01000005">
    <property type="protein sequence ID" value="SHF04901.1"/>
    <property type="molecule type" value="Genomic_DNA"/>
</dbReference>
<dbReference type="OrthoDB" id="9804277at2"/>
<organism evidence="11 12">
    <name type="scientific">Fodinibius roseus</name>
    <dbReference type="NCBI Taxonomy" id="1194090"/>
    <lineage>
        <taxon>Bacteria</taxon>
        <taxon>Pseudomonadati</taxon>
        <taxon>Balneolota</taxon>
        <taxon>Balneolia</taxon>
        <taxon>Balneolales</taxon>
        <taxon>Balneolaceae</taxon>
        <taxon>Fodinibius</taxon>
    </lineage>
</organism>
<dbReference type="InterPro" id="IPR036526">
    <property type="entry name" value="C-N_Hydrolase_sf"/>
</dbReference>
<feature type="transmembrane region" description="Helical" evidence="9">
    <location>
        <begin position="152"/>
        <end position="174"/>
    </location>
</feature>
<evidence type="ECO:0000256" key="8">
    <source>
        <dbReference type="ARBA" id="ARBA00023315"/>
    </source>
</evidence>
<feature type="transmembrane region" description="Helical" evidence="9">
    <location>
        <begin position="186"/>
        <end position="205"/>
    </location>
</feature>
<dbReference type="PROSITE" id="PS50263">
    <property type="entry name" value="CN_HYDROLASE"/>
    <property type="match status" value="1"/>
</dbReference>